<dbReference type="GO" id="GO:0016829">
    <property type="term" value="F:lyase activity"/>
    <property type="evidence" value="ECO:0007669"/>
    <property type="project" value="UniProtKB-KW"/>
</dbReference>
<feature type="compositionally biased region" description="Low complexity" evidence="1">
    <location>
        <begin position="288"/>
        <end position="322"/>
    </location>
</feature>
<reference evidence="3 4" key="1">
    <citation type="submission" date="2017-10" db="EMBL/GenBank/DDBJ databases">
        <title>Sequencing the genomes of 1000 actinobacteria strains.</title>
        <authorList>
            <person name="Klenk H.-P."/>
        </authorList>
    </citation>
    <scope>NUCLEOTIDE SEQUENCE [LARGE SCALE GENOMIC DNA]</scope>
    <source>
        <strain evidence="3 4">DSM 18966</strain>
    </source>
</reference>
<dbReference type="AlphaFoldDB" id="A0A2A9E2E1"/>
<dbReference type="Proteomes" id="UP000225548">
    <property type="component" value="Unassembled WGS sequence"/>
</dbReference>
<dbReference type="InterPro" id="IPR014895">
    <property type="entry name" value="Alginate_lyase_2"/>
</dbReference>
<organism evidence="3 4">
    <name type="scientific">Sanguibacter antarcticus</name>
    <dbReference type="NCBI Taxonomy" id="372484"/>
    <lineage>
        <taxon>Bacteria</taxon>
        <taxon>Bacillati</taxon>
        <taxon>Actinomycetota</taxon>
        <taxon>Actinomycetes</taxon>
        <taxon>Micrococcales</taxon>
        <taxon>Sanguibacteraceae</taxon>
        <taxon>Sanguibacter</taxon>
    </lineage>
</organism>
<name>A0A2A9E2E1_9MICO</name>
<evidence type="ECO:0000313" key="3">
    <source>
        <dbReference type="EMBL" id="PFG32350.1"/>
    </source>
</evidence>
<dbReference type="SUPFAM" id="SSF49899">
    <property type="entry name" value="Concanavalin A-like lectins/glucanases"/>
    <property type="match status" value="2"/>
</dbReference>
<evidence type="ECO:0000313" key="4">
    <source>
        <dbReference type="Proteomes" id="UP000225548"/>
    </source>
</evidence>
<feature type="domain" description="Alginate lyase 2" evidence="2">
    <location>
        <begin position="330"/>
        <end position="542"/>
    </location>
</feature>
<sequence>MNTVDAVISTHTMSRKAYTQMKSSHKRQITTSMLAAAMVLAAPLAGASTASAAAPINTAVSDDCDYPSQLLDLTNWKLTLPTGSDESPTEIKQPSLATYSVSPWFTVNSKCTGVQFRAAVNGVTTSGSGYPRSELREMTDDGTANASWSPTSGTHTMIFREAFNHLPEDKPDLVGAQIHDSDDDVTVFRLEGTKLYITKGDDSNYFLVTDDYELNTVFEGKYVVSDGEIDVYYNGVLKTTIEHTGSGNYFKAGAYTQANCDKVDECSSSNYGQVSIYKLAVTHTSDSTDPVETPEPVETTDPVETPEPVETTEPVETPAPTECEYPADVLDLTDWKVTLPTGDDESPEEIKQPALNTFTDSTWFTASDDCSDVQFRAAVNGVTTSGSGYPRSELREMTEDGTENASWSPTSGTHTMTFTEAFDHLPLVKSHLVGAQIHDSGDDVTVFRLEGTSLYITKGDDTHHKLVTDDYQLGTSYEGKFVVSDGEIDVYYNGVLQTTIEHTGSGNYFKAGAYTQANCTNSDPCTDDNYGQVSISKLAVTHTS</sequence>
<feature type="domain" description="Alginate lyase 2" evidence="2">
    <location>
        <begin position="71"/>
        <end position="283"/>
    </location>
</feature>
<evidence type="ECO:0000256" key="1">
    <source>
        <dbReference type="SAM" id="MobiDB-lite"/>
    </source>
</evidence>
<protein>
    <submittedName>
        <fullName evidence="3">Alginate lyase</fullName>
    </submittedName>
</protein>
<accession>A0A2A9E2E1</accession>
<feature type="region of interest" description="Disordered" evidence="1">
    <location>
        <begin position="285"/>
        <end position="322"/>
    </location>
</feature>
<evidence type="ECO:0000259" key="2">
    <source>
        <dbReference type="Pfam" id="PF08787"/>
    </source>
</evidence>
<gene>
    <name evidence="3" type="ORF">ATL42_0174</name>
</gene>
<keyword evidence="4" id="KW-1185">Reference proteome</keyword>
<dbReference type="Gene3D" id="2.60.120.200">
    <property type="match status" value="2"/>
</dbReference>
<comment type="caution">
    <text evidence="3">The sequence shown here is derived from an EMBL/GenBank/DDBJ whole genome shotgun (WGS) entry which is preliminary data.</text>
</comment>
<proteinExistence type="predicted"/>
<dbReference type="EMBL" id="PDJG01000001">
    <property type="protein sequence ID" value="PFG32350.1"/>
    <property type="molecule type" value="Genomic_DNA"/>
</dbReference>
<keyword evidence="3" id="KW-0456">Lyase</keyword>
<dbReference type="Pfam" id="PF08787">
    <property type="entry name" value="Alginate_lyase2"/>
    <property type="match status" value="2"/>
</dbReference>
<dbReference type="InterPro" id="IPR013320">
    <property type="entry name" value="ConA-like_dom_sf"/>
</dbReference>